<dbReference type="GO" id="GO:0003677">
    <property type="term" value="F:DNA binding"/>
    <property type="evidence" value="ECO:0007669"/>
    <property type="project" value="UniProtKB-KW"/>
</dbReference>
<dbReference type="CDD" id="cd00093">
    <property type="entry name" value="HTH_XRE"/>
    <property type="match status" value="1"/>
</dbReference>
<keyword evidence="4" id="KW-1185">Reference proteome</keyword>
<feature type="region of interest" description="Disordered" evidence="1">
    <location>
        <begin position="70"/>
        <end position="92"/>
    </location>
</feature>
<feature type="region of interest" description="Disordered" evidence="1">
    <location>
        <begin position="279"/>
        <end position="301"/>
    </location>
</feature>
<feature type="compositionally biased region" description="Pro residues" evidence="1">
    <location>
        <begin position="83"/>
        <end position="92"/>
    </location>
</feature>
<comment type="caution">
    <text evidence="3">The sequence shown here is derived from an EMBL/GenBank/DDBJ whole genome shotgun (WGS) entry which is preliminary data.</text>
</comment>
<dbReference type="Gene3D" id="1.25.40.10">
    <property type="entry name" value="Tetratricopeptide repeat domain"/>
    <property type="match status" value="1"/>
</dbReference>
<protein>
    <submittedName>
        <fullName evidence="3">Helix-hairpin-helix DNA-binding motif-containing protein</fullName>
    </submittedName>
</protein>
<dbReference type="SUPFAM" id="SSF47413">
    <property type="entry name" value="lambda repressor-like DNA-binding domains"/>
    <property type="match status" value="1"/>
</dbReference>
<dbReference type="AlphaFoldDB" id="A0A9P2TDC4"/>
<evidence type="ECO:0000256" key="1">
    <source>
        <dbReference type="SAM" id="MobiDB-lite"/>
    </source>
</evidence>
<dbReference type="InterPro" id="IPR001387">
    <property type="entry name" value="Cro/C1-type_HTH"/>
</dbReference>
<evidence type="ECO:0000313" key="3">
    <source>
        <dbReference type="EMBL" id="EOR72280.1"/>
    </source>
</evidence>
<dbReference type="EMBL" id="AOSG01000018">
    <property type="protein sequence ID" value="EOR72280.1"/>
    <property type="molecule type" value="Genomic_DNA"/>
</dbReference>
<dbReference type="RefSeq" id="WP_011291178.1">
    <property type="nucleotide sequence ID" value="NZ_AOSG01000018.1"/>
</dbReference>
<organism evidence="3 4">
    <name type="scientific">Thermobifida fusca TM51</name>
    <dbReference type="NCBI Taxonomy" id="1169414"/>
    <lineage>
        <taxon>Bacteria</taxon>
        <taxon>Bacillati</taxon>
        <taxon>Actinomycetota</taxon>
        <taxon>Actinomycetes</taxon>
        <taxon>Streptosporangiales</taxon>
        <taxon>Nocardiopsidaceae</taxon>
        <taxon>Thermobifida</taxon>
    </lineage>
</organism>
<dbReference type="SMART" id="SM00530">
    <property type="entry name" value="HTH_XRE"/>
    <property type="match status" value="1"/>
</dbReference>
<dbReference type="InterPro" id="IPR010982">
    <property type="entry name" value="Lambda_DNA-bd_dom_sf"/>
</dbReference>
<sequence>MGEENVSFGAELRRLRTEAGWSLADLAEAVHYSKSHLSKVETGRKSPSADLARACDTALGAEGRLAALVRGRRPTTRSGASGPPLPAAGPPLSPPHAFALGAGALLGLGPSGKEPPAFLGSADVLTAFRSMFDQARVLGQRTGPTLVLPTVAAQAHALTRLARGAKPKLAVPALLLASRFAEYGGWLAQEAGNSHGALWWTKHAVDLAAQAGDQEMRAQALIRRACVAMYAHDGLHTVALAQQAYAIAPSPRLRAMASEREAQGHALTGDYDQCRRALDRAEKEAAHETAEPSDRPLLGSSTVPNRLAVVTGWCMYDLGRPAEAAEILDRELSAIPHTAVRARVRFGMRRALAHAAAGNLERACTLAHGLLEKFAAVDSATVAHDVRQLARTLSRWHNDPAVRNLNPRLVLALRRAPV</sequence>
<dbReference type="Proteomes" id="UP000014184">
    <property type="component" value="Unassembled WGS sequence"/>
</dbReference>
<feature type="compositionally biased region" description="Basic and acidic residues" evidence="1">
    <location>
        <begin position="279"/>
        <end position="294"/>
    </location>
</feature>
<keyword evidence="3" id="KW-0238">DNA-binding</keyword>
<reference evidence="3 4" key="1">
    <citation type="journal article" date="2013" name="Genome Announc.">
        <title>Draft Genome Sequence of the Lignocellulose Decomposer Thermobifida fusca Strain TM51.</title>
        <authorList>
            <person name="Toth A."/>
            <person name="Barna T."/>
            <person name="Nagy I."/>
            <person name="Horvath B."/>
            <person name="Nagy I."/>
            <person name="Tancsics A."/>
            <person name="Kriszt B."/>
            <person name="Baka E."/>
            <person name="Fekete C."/>
            <person name="Kukolya J."/>
        </authorList>
    </citation>
    <scope>NUCLEOTIDE SEQUENCE [LARGE SCALE GENOMIC DNA]</scope>
    <source>
        <strain evidence="3 4">TM51</strain>
    </source>
</reference>
<dbReference type="PROSITE" id="PS50943">
    <property type="entry name" value="HTH_CROC1"/>
    <property type="match status" value="1"/>
</dbReference>
<evidence type="ECO:0000313" key="4">
    <source>
        <dbReference type="Proteomes" id="UP000014184"/>
    </source>
</evidence>
<dbReference type="Pfam" id="PF13560">
    <property type="entry name" value="HTH_31"/>
    <property type="match status" value="1"/>
</dbReference>
<dbReference type="SUPFAM" id="SSF48452">
    <property type="entry name" value="TPR-like"/>
    <property type="match status" value="1"/>
</dbReference>
<name>A0A9P2TDC4_THEFU</name>
<dbReference type="InterPro" id="IPR011990">
    <property type="entry name" value="TPR-like_helical_dom_sf"/>
</dbReference>
<dbReference type="Gene3D" id="1.10.260.40">
    <property type="entry name" value="lambda repressor-like DNA-binding domains"/>
    <property type="match status" value="1"/>
</dbReference>
<accession>A0A9P2TDC4</accession>
<evidence type="ECO:0000259" key="2">
    <source>
        <dbReference type="PROSITE" id="PS50943"/>
    </source>
</evidence>
<proteinExistence type="predicted"/>
<feature type="domain" description="HTH cro/C1-type" evidence="2">
    <location>
        <begin position="12"/>
        <end position="68"/>
    </location>
</feature>
<gene>
    <name evidence="3" type="ORF">TM51_04012</name>
</gene>